<dbReference type="EMBL" id="BAABDL010000085">
    <property type="protein sequence ID" value="GAA4071624.1"/>
    <property type="molecule type" value="Genomic_DNA"/>
</dbReference>
<dbReference type="Proteomes" id="UP001501734">
    <property type="component" value="Unassembled WGS sequence"/>
</dbReference>
<reference evidence="2" key="1">
    <citation type="journal article" date="2019" name="Int. J. Syst. Evol. Microbiol.">
        <title>The Global Catalogue of Microorganisms (GCM) 10K type strain sequencing project: providing services to taxonomists for standard genome sequencing and annotation.</title>
        <authorList>
            <consortium name="The Broad Institute Genomics Platform"/>
            <consortium name="The Broad Institute Genome Sequencing Center for Infectious Disease"/>
            <person name="Wu L."/>
            <person name="Ma J."/>
        </authorList>
    </citation>
    <scope>NUCLEOTIDE SEQUENCE [LARGE SCALE GENOMIC DNA]</scope>
    <source>
        <strain evidence="2">JCM 17250</strain>
    </source>
</reference>
<comment type="caution">
    <text evidence="1">The sequence shown here is derived from an EMBL/GenBank/DDBJ whole genome shotgun (WGS) entry which is preliminary data.</text>
</comment>
<dbReference type="SUPFAM" id="SSF140415">
    <property type="entry name" value="YppE-like"/>
    <property type="match status" value="1"/>
</dbReference>
<dbReference type="Pfam" id="PF08807">
    <property type="entry name" value="DUF1798"/>
    <property type="match status" value="1"/>
</dbReference>
<gene>
    <name evidence="1" type="ORF">GCM10022410_16580</name>
</gene>
<proteinExistence type="predicted"/>
<accession>A0ABP7VRV2</accession>
<evidence type="ECO:0000313" key="1">
    <source>
        <dbReference type="EMBL" id="GAA4071624.1"/>
    </source>
</evidence>
<dbReference type="Gene3D" id="1.20.120.440">
    <property type="entry name" value="YppE-like"/>
    <property type="match status" value="1"/>
</dbReference>
<keyword evidence="2" id="KW-1185">Reference proteome</keyword>
<organism evidence="1 2">
    <name type="scientific">Amphibacillus indicireducens</name>
    <dbReference type="NCBI Taxonomy" id="1076330"/>
    <lineage>
        <taxon>Bacteria</taxon>
        <taxon>Bacillati</taxon>
        <taxon>Bacillota</taxon>
        <taxon>Bacilli</taxon>
        <taxon>Bacillales</taxon>
        <taxon>Bacillaceae</taxon>
        <taxon>Amphibacillus</taxon>
    </lineage>
</organism>
<sequence>MLTKLTNDLQQACLQLKDKFLTNEPPTDVRDPVFFNQVKTETEPLFKLIEEWEKQALNAVKQRKVLVHPQQVQSTRENFELILLHSYYIDVKPQRYMELLQAIDYVCDSLK</sequence>
<protein>
    <recommendedName>
        <fullName evidence="3">DUF1798 family protein</fullName>
    </recommendedName>
</protein>
<evidence type="ECO:0008006" key="3">
    <source>
        <dbReference type="Google" id="ProtNLM"/>
    </source>
</evidence>
<dbReference type="RefSeq" id="WP_344912114.1">
    <property type="nucleotide sequence ID" value="NZ_BAABDL010000085.1"/>
</dbReference>
<dbReference type="InterPro" id="IPR014913">
    <property type="entry name" value="YppE-like"/>
</dbReference>
<dbReference type="InterPro" id="IPR023351">
    <property type="entry name" value="YppE-like_sf"/>
</dbReference>
<name>A0ABP7VRV2_9BACI</name>
<evidence type="ECO:0000313" key="2">
    <source>
        <dbReference type="Proteomes" id="UP001501734"/>
    </source>
</evidence>